<evidence type="ECO:0000256" key="4">
    <source>
        <dbReference type="ARBA" id="ARBA00022475"/>
    </source>
</evidence>
<reference evidence="9 10" key="1">
    <citation type="submission" date="2009-06" db="EMBL/GenBank/DDBJ databases">
        <title>The draft genome of Clostridium carboxidivorans P7.</title>
        <authorList>
            <consortium name="US DOE Joint Genome Institute (JGI-PGF)"/>
            <person name="Lucas S."/>
            <person name="Copeland A."/>
            <person name="Lapidus A."/>
            <person name="Glavina del Rio T."/>
            <person name="Tice H."/>
            <person name="Bruce D."/>
            <person name="Goodwin L."/>
            <person name="Pitluck S."/>
            <person name="Larimer F."/>
            <person name="Land M.L."/>
            <person name="Hauser L."/>
            <person name="Hemme C.L."/>
        </authorList>
    </citation>
    <scope>NUCLEOTIDE SEQUENCE [LARGE SCALE GENOMIC DNA]</scope>
    <source>
        <strain evidence="9 10">P7</strain>
    </source>
</reference>
<protein>
    <submittedName>
        <fullName evidence="9">Auxin Efflux Carrier</fullName>
    </submittedName>
</protein>
<feature type="transmembrane region" description="Helical" evidence="8">
    <location>
        <begin position="127"/>
        <end position="151"/>
    </location>
</feature>
<dbReference type="PANTHER" id="PTHR36838:SF4">
    <property type="entry name" value="AUXIN EFFLUX CARRIER FAMILY PROTEIN"/>
    <property type="match status" value="1"/>
</dbReference>
<feature type="transmembrane region" description="Helical" evidence="8">
    <location>
        <begin position="231"/>
        <end position="255"/>
    </location>
</feature>
<evidence type="ECO:0000313" key="9">
    <source>
        <dbReference type="EMBL" id="EET86827.1"/>
    </source>
</evidence>
<comment type="subcellular location">
    <subcellularLocation>
        <location evidence="1">Cell membrane</location>
        <topology evidence="1">Multi-pass membrane protein</topology>
    </subcellularLocation>
</comment>
<keyword evidence="5 8" id="KW-0812">Transmembrane</keyword>
<keyword evidence="4" id="KW-1003">Cell membrane</keyword>
<keyword evidence="6 8" id="KW-1133">Transmembrane helix</keyword>
<dbReference type="RefSeq" id="WP_007061599.1">
    <property type="nucleotide sequence ID" value="NZ_ACVI01000043.1"/>
</dbReference>
<evidence type="ECO:0000256" key="3">
    <source>
        <dbReference type="ARBA" id="ARBA00022448"/>
    </source>
</evidence>
<evidence type="ECO:0000256" key="1">
    <source>
        <dbReference type="ARBA" id="ARBA00004651"/>
    </source>
</evidence>
<dbReference type="EMBL" id="ACVI01000043">
    <property type="protein sequence ID" value="EET86827.1"/>
    <property type="molecule type" value="Genomic_DNA"/>
</dbReference>
<dbReference type="PATRIC" id="fig|536227.13.peg.1623"/>
<name>C6PV97_9CLOT</name>
<dbReference type="GO" id="GO:0005886">
    <property type="term" value="C:plasma membrane"/>
    <property type="evidence" value="ECO:0007669"/>
    <property type="project" value="UniProtKB-SubCell"/>
</dbReference>
<feature type="transmembrane region" description="Helical" evidence="8">
    <location>
        <begin position="261"/>
        <end position="279"/>
    </location>
</feature>
<accession>C6PV97</accession>
<keyword evidence="7 8" id="KW-0472">Membrane</keyword>
<comment type="similarity">
    <text evidence="2">Belongs to the auxin efflux carrier (TC 2.A.69) family.</text>
</comment>
<dbReference type="Gene3D" id="1.20.1530.20">
    <property type="match status" value="1"/>
</dbReference>
<keyword evidence="3" id="KW-0813">Transport</keyword>
<dbReference type="Proteomes" id="UP000004198">
    <property type="component" value="Unassembled WGS sequence"/>
</dbReference>
<dbReference type="PANTHER" id="PTHR36838">
    <property type="entry name" value="AUXIN EFFLUX CARRIER FAMILY PROTEIN"/>
    <property type="match status" value="1"/>
</dbReference>
<organism evidence="9 10">
    <name type="scientific">Clostridium carboxidivorans P7</name>
    <dbReference type="NCBI Taxonomy" id="536227"/>
    <lineage>
        <taxon>Bacteria</taxon>
        <taxon>Bacillati</taxon>
        <taxon>Bacillota</taxon>
        <taxon>Clostridia</taxon>
        <taxon>Eubacteriales</taxon>
        <taxon>Clostridiaceae</taxon>
        <taxon>Clostridium</taxon>
    </lineage>
</organism>
<proteinExistence type="inferred from homology"/>
<keyword evidence="10" id="KW-1185">Reference proteome</keyword>
<feature type="transmembrane region" description="Helical" evidence="8">
    <location>
        <begin position="103"/>
        <end position="121"/>
    </location>
</feature>
<dbReference type="OrthoDB" id="9794315at2"/>
<feature type="transmembrane region" description="Helical" evidence="8">
    <location>
        <begin position="163"/>
        <end position="187"/>
    </location>
</feature>
<evidence type="ECO:0000256" key="2">
    <source>
        <dbReference type="ARBA" id="ARBA00010145"/>
    </source>
</evidence>
<dbReference type="Pfam" id="PF03547">
    <property type="entry name" value="Mem_trans"/>
    <property type="match status" value="1"/>
</dbReference>
<feature type="transmembrane region" description="Helical" evidence="8">
    <location>
        <begin position="291"/>
        <end position="311"/>
    </location>
</feature>
<feature type="transmembrane region" description="Helical" evidence="8">
    <location>
        <begin position="68"/>
        <end position="91"/>
    </location>
</feature>
<comment type="caution">
    <text evidence="9">The sequence shown here is derived from an EMBL/GenBank/DDBJ whole genome shotgun (WGS) entry which is preliminary data.</text>
</comment>
<dbReference type="InterPro" id="IPR038770">
    <property type="entry name" value="Na+/solute_symporter_sf"/>
</dbReference>
<dbReference type="InterPro" id="IPR004776">
    <property type="entry name" value="Mem_transp_PIN-like"/>
</dbReference>
<evidence type="ECO:0000256" key="7">
    <source>
        <dbReference type="ARBA" id="ARBA00023136"/>
    </source>
</evidence>
<evidence type="ECO:0000256" key="8">
    <source>
        <dbReference type="SAM" id="Phobius"/>
    </source>
</evidence>
<dbReference type="AlphaFoldDB" id="C6PV97"/>
<evidence type="ECO:0000313" key="10">
    <source>
        <dbReference type="Proteomes" id="UP000004198"/>
    </source>
</evidence>
<sequence>MNNLIFSFNVIMPIFLVVFLGYFLRKINMIDDSFVNMAIKFNFRVGLATLLFKNIYTAKFSNVFNIKLILFVFLCIIISIAALWLIVPMFIKDKKRISAMIHTIYRSNFVLLGIPLGINMFGQGHIASIAILLPITIPTYNFFAVLILCAFGENENKNTIDKIKATAIGVIKNPLIIASFLGIIFQVSSIKLPIFIDRAVSDVASLGTPLALVTLGAQFKFDSALKNLKYSIIATIGRLILLPGIIIILAILVGFRGYELGAIFILFSAPSAVSSYVMAKEMNSDYELTGDVVLLTTFFSMFTIFAGIYMLKATSLI</sequence>
<evidence type="ECO:0000256" key="5">
    <source>
        <dbReference type="ARBA" id="ARBA00022692"/>
    </source>
</evidence>
<dbReference type="GO" id="GO:0055085">
    <property type="term" value="P:transmembrane transport"/>
    <property type="evidence" value="ECO:0007669"/>
    <property type="project" value="InterPro"/>
</dbReference>
<gene>
    <name evidence="9" type="ORF">CcarbDRAFT_2714</name>
</gene>
<dbReference type="eggNOG" id="COG0679">
    <property type="taxonomic scope" value="Bacteria"/>
</dbReference>
<feature type="transmembrane region" description="Helical" evidence="8">
    <location>
        <begin position="6"/>
        <end position="25"/>
    </location>
</feature>
<evidence type="ECO:0000256" key="6">
    <source>
        <dbReference type="ARBA" id="ARBA00022989"/>
    </source>
</evidence>
<dbReference type="KEGG" id="cck:Ccar_07715"/>
<dbReference type="STRING" id="536227.Ccar_07715"/>